<evidence type="ECO:0000313" key="1">
    <source>
        <dbReference type="EMBL" id="PWA25110.1"/>
    </source>
</evidence>
<evidence type="ECO:0000313" key="2">
    <source>
        <dbReference type="Proteomes" id="UP000245207"/>
    </source>
</evidence>
<keyword evidence="2" id="KW-1185">Reference proteome</keyword>
<reference evidence="1 2" key="1">
    <citation type="journal article" date="2018" name="Mol. Plant">
        <title>The genome of Artemisia annua provides insight into the evolution of Asteraceae family and artemisinin biosynthesis.</title>
        <authorList>
            <person name="Shen Q."/>
            <person name="Zhang L."/>
            <person name="Liao Z."/>
            <person name="Wang S."/>
            <person name="Yan T."/>
            <person name="Shi P."/>
            <person name="Liu M."/>
            <person name="Fu X."/>
            <person name="Pan Q."/>
            <person name="Wang Y."/>
            <person name="Lv Z."/>
            <person name="Lu X."/>
            <person name="Zhang F."/>
            <person name="Jiang W."/>
            <person name="Ma Y."/>
            <person name="Chen M."/>
            <person name="Hao X."/>
            <person name="Li L."/>
            <person name="Tang Y."/>
            <person name="Lv G."/>
            <person name="Zhou Y."/>
            <person name="Sun X."/>
            <person name="Brodelius P.E."/>
            <person name="Rose J.K.C."/>
            <person name="Tang K."/>
        </authorList>
    </citation>
    <scope>NUCLEOTIDE SEQUENCE [LARGE SCALE GENOMIC DNA]</scope>
    <source>
        <strain evidence="2">cv. Huhao1</strain>
        <tissue evidence="1">Leaf</tissue>
    </source>
</reference>
<organism evidence="1 2">
    <name type="scientific">Artemisia annua</name>
    <name type="common">Sweet wormwood</name>
    <dbReference type="NCBI Taxonomy" id="35608"/>
    <lineage>
        <taxon>Eukaryota</taxon>
        <taxon>Viridiplantae</taxon>
        <taxon>Streptophyta</taxon>
        <taxon>Embryophyta</taxon>
        <taxon>Tracheophyta</taxon>
        <taxon>Spermatophyta</taxon>
        <taxon>Magnoliopsida</taxon>
        <taxon>eudicotyledons</taxon>
        <taxon>Gunneridae</taxon>
        <taxon>Pentapetalae</taxon>
        <taxon>asterids</taxon>
        <taxon>campanulids</taxon>
        <taxon>Asterales</taxon>
        <taxon>Asteraceae</taxon>
        <taxon>Asteroideae</taxon>
        <taxon>Anthemideae</taxon>
        <taxon>Artemisiinae</taxon>
        <taxon>Artemisia</taxon>
    </lineage>
</organism>
<dbReference type="OrthoDB" id="2789670at2759"/>
<dbReference type="PANTHER" id="PTHR47951:SF7">
    <property type="entry name" value="FLAVONOID 3',5'-HYDROXYLASE-LIKE ISOFORM X1"/>
    <property type="match status" value="1"/>
</dbReference>
<dbReference type="AlphaFoldDB" id="A0A2U1K9L6"/>
<dbReference type="InterPro" id="IPR036396">
    <property type="entry name" value="Cyt_P450_sf"/>
</dbReference>
<dbReference type="Proteomes" id="UP000245207">
    <property type="component" value="Unassembled WGS sequence"/>
</dbReference>
<proteinExistence type="predicted"/>
<accession>A0A2U1K9L6</accession>
<dbReference type="Pfam" id="PF00067">
    <property type="entry name" value="p450"/>
    <property type="match status" value="1"/>
</dbReference>
<sequence>MELVGKPNLSDFFPILAWLDLQSVERDMKRELQHLDRIFNMFIDGRIKANSKESKEALQHEGKKDFLQILLELKDQKETTTSLSMTQIKALLMGEEHDLSEKFGITLRKRKPLMAVPSQRLSNVSLYK</sequence>
<protein>
    <submittedName>
        <fullName evidence="1">Cytochrome P450</fullName>
    </submittedName>
</protein>
<dbReference type="InterPro" id="IPR001128">
    <property type="entry name" value="Cyt_P450"/>
</dbReference>
<dbReference type="GO" id="GO:0004497">
    <property type="term" value="F:monooxygenase activity"/>
    <property type="evidence" value="ECO:0007669"/>
    <property type="project" value="InterPro"/>
</dbReference>
<comment type="caution">
    <text evidence="1">The sequence shown here is derived from an EMBL/GenBank/DDBJ whole genome shotgun (WGS) entry which is preliminary data.</text>
</comment>
<dbReference type="SUPFAM" id="SSF48264">
    <property type="entry name" value="Cytochrome P450"/>
    <property type="match status" value="1"/>
</dbReference>
<dbReference type="PANTHER" id="PTHR47951">
    <property type="entry name" value="OS08G0547900 PROTEIN"/>
    <property type="match status" value="1"/>
</dbReference>
<dbReference type="Gene3D" id="1.10.630.10">
    <property type="entry name" value="Cytochrome P450"/>
    <property type="match status" value="1"/>
</dbReference>
<dbReference type="GO" id="GO:0005506">
    <property type="term" value="F:iron ion binding"/>
    <property type="evidence" value="ECO:0007669"/>
    <property type="project" value="InterPro"/>
</dbReference>
<dbReference type="GO" id="GO:0016705">
    <property type="term" value="F:oxidoreductase activity, acting on paired donors, with incorporation or reduction of molecular oxygen"/>
    <property type="evidence" value="ECO:0007669"/>
    <property type="project" value="InterPro"/>
</dbReference>
<name>A0A2U1K9L6_ARTAN</name>
<gene>
    <name evidence="1" type="ORF">CTI12_AA628500</name>
</gene>
<dbReference type="STRING" id="35608.A0A2U1K9L6"/>
<dbReference type="EMBL" id="PKPP01028808">
    <property type="protein sequence ID" value="PWA25110.1"/>
    <property type="molecule type" value="Genomic_DNA"/>
</dbReference>
<dbReference type="GO" id="GO:0020037">
    <property type="term" value="F:heme binding"/>
    <property type="evidence" value="ECO:0007669"/>
    <property type="project" value="InterPro"/>
</dbReference>